<dbReference type="GO" id="GO:0005886">
    <property type="term" value="C:plasma membrane"/>
    <property type="evidence" value="ECO:0007669"/>
    <property type="project" value="UniProtKB-SubCell"/>
</dbReference>
<feature type="transmembrane region" description="Helical" evidence="6">
    <location>
        <begin position="465"/>
        <end position="490"/>
    </location>
</feature>
<name>A0A7W9C5T6_9CAUL</name>
<keyword evidence="4 6" id="KW-1133">Transmembrane helix</keyword>
<feature type="domain" description="DUF4131" evidence="8">
    <location>
        <begin position="71"/>
        <end position="222"/>
    </location>
</feature>
<dbReference type="PANTHER" id="PTHR30619">
    <property type="entry name" value="DNA INTERNALIZATION/COMPETENCE PROTEIN COMEC/REC2"/>
    <property type="match status" value="1"/>
</dbReference>
<evidence type="ECO:0000256" key="1">
    <source>
        <dbReference type="ARBA" id="ARBA00004651"/>
    </source>
</evidence>
<evidence type="ECO:0000256" key="4">
    <source>
        <dbReference type="ARBA" id="ARBA00022989"/>
    </source>
</evidence>
<evidence type="ECO:0000259" key="7">
    <source>
        <dbReference type="Pfam" id="PF03772"/>
    </source>
</evidence>
<keyword evidence="2" id="KW-1003">Cell membrane</keyword>
<feature type="transmembrane region" description="Helical" evidence="6">
    <location>
        <begin position="48"/>
        <end position="66"/>
    </location>
</feature>
<dbReference type="Pfam" id="PF03772">
    <property type="entry name" value="Competence"/>
    <property type="match status" value="1"/>
</dbReference>
<protein>
    <submittedName>
        <fullName evidence="9">Competence protein ComEC</fullName>
    </submittedName>
</protein>
<organism evidence="9 10">
    <name type="scientific">Brevundimonas aurantiaca</name>
    <dbReference type="NCBI Taxonomy" id="74316"/>
    <lineage>
        <taxon>Bacteria</taxon>
        <taxon>Pseudomonadati</taxon>
        <taxon>Pseudomonadota</taxon>
        <taxon>Alphaproteobacteria</taxon>
        <taxon>Caulobacterales</taxon>
        <taxon>Caulobacteraceae</taxon>
        <taxon>Brevundimonas</taxon>
    </lineage>
</organism>
<evidence type="ECO:0000256" key="5">
    <source>
        <dbReference type="ARBA" id="ARBA00023136"/>
    </source>
</evidence>
<sequence length="734" mass="77305">MTTVEEGKVMGEGSVSEALIRPEATKPTPGARLRVWLADEVKAQVLRWRLWAPVAFGGGAACYFALRTEPSLWPLAFGAAAAVAAWLAARRRGLRRRLTWPLMILACLTSGLAAAKIRTERVAAPIAPALPEGVVIEAWVVDVDSPGENGARIVAAPVWIRGLSPEETPVRLRVTVRGEPPRPGEAIRLFAILNPPPAPASPGAYDFGRNAFFEGLGGVAFALGETRRIDLPPAPWRLRLAMAVNGARYALAERIVARLGRRTGGIAAAMTTSHEAWISQADMDVMRESGLAHILSVSGLHMAIVGGFVFFAVRLGVAAWPWLALRVPGKKVAAAAGLTAVGVYLVISGAPPPAERAAITASIAFAAILLDRQAVTMHGLAVAAFAVLAIQPEAIVTPGFQMSFAATAALVALVEIWPKRTREISAPWPIVAVQRFGGWLTAAVAASVVAGLATGPFAMQHFNRTAMYGLLANLATAPVADFVLMPALALGAALEPVGLGGPFLAVAGWGVDLTLAIGGWTAGLPGAVRTVASAPDPVLPVAFLGVLFVCLWQGRLRWLGLPLAAAVLVCPRAPTPDVWIGDGGTNAAFRRQKEAIVVRPGVREFAADLWSRRRGLTLADRPEAGWACDRASCRPELTGAGPVALWWGRRTPDMEQMDALCLAAPVVSVRAVVHALPPSCDGRLVLDGADFARGGAVELWRSGAGGWRAVWTADVRGDRPWARRPNPAVSDSGA</sequence>
<evidence type="ECO:0000256" key="6">
    <source>
        <dbReference type="SAM" id="Phobius"/>
    </source>
</evidence>
<dbReference type="InterPro" id="IPR004477">
    <property type="entry name" value="ComEC_N"/>
</dbReference>
<evidence type="ECO:0000259" key="8">
    <source>
        <dbReference type="Pfam" id="PF13567"/>
    </source>
</evidence>
<feature type="transmembrane region" description="Helical" evidence="6">
    <location>
        <begin position="291"/>
        <end position="312"/>
    </location>
</feature>
<feature type="transmembrane region" description="Helical" evidence="6">
    <location>
        <begin position="332"/>
        <end position="351"/>
    </location>
</feature>
<reference evidence="9 10" key="1">
    <citation type="submission" date="2020-08" db="EMBL/GenBank/DDBJ databases">
        <title>Genomic Encyclopedia of Type Strains, Phase IV (KMG-IV): sequencing the most valuable type-strain genomes for metagenomic binning, comparative biology and taxonomic classification.</title>
        <authorList>
            <person name="Goeker M."/>
        </authorList>
    </citation>
    <scope>NUCLEOTIDE SEQUENCE [LARGE SCALE GENOMIC DNA]</scope>
    <source>
        <strain evidence="9 10">DSM 4731</strain>
    </source>
</reference>
<feature type="domain" description="ComEC/Rec2-related protein" evidence="7">
    <location>
        <begin position="272"/>
        <end position="554"/>
    </location>
</feature>
<evidence type="ECO:0000256" key="3">
    <source>
        <dbReference type="ARBA" id="ARBA00022692"/>
    </source>
</evidence>
<feature type="transmembrane region" description="Helical" evidence="6">
    <location>
        <begin position="363"/>
        <end position="389"/>
    </location>
</feature>
<evidence type="ECO:0000313" key="10">
    <source>
        <dbReference type="Proteomes" id="UP000527324"/>
    </source>
</evidence>
<dbReference type="EMBL" id="JACHOQ010000002">
    <property type="protein sequence ID" value="MBB5739475.1"/>
    <property type="molecule type" value="Genomic_DNA"/>
</dbReference>
<dbReference type="NCBIfam" id="TIGR00360">
    <property type="entry name" value="ComEC_N-term"/>
    <property type="match status" value="1"/>
</dbReference>
<accession>A0A7W9C5T6</accession>
<keyword evidence="10" id="KW-1185">Reference proteome</keyword>
<keyword evidence="3 6" id="KW-0812">Transmembrane</keyword>
<feature type="transmembrane region" description="Helical" evidence="6">
    <location>
        <begin position="497"/>
        <end position="517"/>
    </location>
</feature>
<keyword evidence="5 6" id="KW-0472">Membrane</keyword>
<feature type="transmembrane region" description="Helical" evidence="6">
    <location>
        <begin position="438"/>
        <end position="459"/>
    </location>
</feature>
<dbReference type="PANTHER" id="PTHR30619:SF1">
    <property type="entry name" value="RECOMBINATION PROTEIN 2"/>
    <property type="match status" value="1"/>
</dbReference>
<dbReference type="InterPro" id="IPR025405">
    <property type="entry name" value="DUF4131"/>
</dbReference>
<dbReference type="AlphaFoldDB" id="A0A7W9C5T6"/>
<evidence type="ECO:0000256" key="2">
    <source>
        <dbReference type="ARBA" id="ARBA00022475"/>
    </source>
</evidence>
<dbReference type="Pfam" id="PF13567">
    <property type="entry name" value="DUF4131"/>
    <property type="match status" value="1"/>
</dbReference>
<gene>
    <name evidence="9" type="ORF">GGQ93_001177</name>
</gene>
<proteinExistence type="predicted"/>
<dbReference type="Proteomes" id="UP000527324">
    <property type="component" value="Unassembled WGS sequence"/>
</dbReference>
<comment type="caution">
    <text evidence="9">The sequence shown here is derived from an EMBL/GenBank/DDBJ whole genome shotgun (WGS) entry which is preliminary data.</text>
</comment>
<dbReference type="InterPro" id="IPR052159">
    <property type="entry name" value="Competence_DNA_uptake"/>
</dbReference>
<feature type="transmembrane region" description="Helical" evidence="6">
    <location>
        <begin position="72"/>
        <end position="89"/>
    </location>
</feature>
<evidence type="ECO:0000313" key="9">
    <source>
        <dbReference type="EMBL" id="MBB5739475.1"/>
    </source>
</evidence>
<feature type="transmembrane region" description="Helical" evidence="6">
    <location>
        <begin position="537"/>
        <end position="554"/>
    </location>
</feature>
<comment type="subcellular location">
    <subcellularLocation>
        <location evidence="1">Cell membrane</location>
        <topology evidence="1">Multi-pass membrane protein</topology>
    </subcellularLocation>
</comment>